<name>A0A9D4KCZ1_DREPO</name>
<dbReference type="EMBL" id="JAIWYP010000004">
    <property type="protein sequence ID" value="KAH3837258.1"/>
    <property type="molecule type" value="Genomic_DNA"/>
</dbReference>
<gene>
    <name evidence="2" type="ORF">DPMN_110640</name>
</gene>
<protein>
    <submittedName>
        <fullName evidence="2">Uncharacterized protein</fullName>
    </submittedName>
</protein>
<comment type="caution">
    <text evidence="2">The sequence shown here is derived from an EMBL/GenBank/DDBJ whole genome shotgun (WGS) entry which is preliminary data.</text>
</comment>
<evidence type="ECO:0000313" key="2">
    <source>
        <dbReference type="EMBL" id="KAH3837258.1"/>
    </source>
</evidence>
<proteinExistence type="predicted"/>
<dbReference type="Proteomes" id="UP000828390">
    <property type="component" value="Unassembled WGS sequence"/>
</dbReference>
<evidence type="ECO:0000313" key="3">
    <source>
        <dbReference type="Proteomes" id="UP000828390"/>
    </source>
</evidence>
<organism evidence="2 3">
    <name type="scientific">Dreissena polymorpha</name>
    <name type="common">Zebra mussel</name>
    <name type="synonym">Mytilus polymorpha</name>
    <dbReference type="NCBI Taxonomy" id="45954"/>
    <lineage>
        <taxon>Eukaryota</taxon>
        <taxon>Metazoa</taxon>
        <taxon>Spiralia</taxon>
        <taxon>Lophotrochozoa</taxon>
        <taxon>Mollusca</taxon>
        <taxon>Bivalvia</taxon>
        <taxon>Autobranchia</taxon>
        <taxon>Heteroconchia</taxon>
        <taxon>Euheterodonta</taxon>
        <taxon>Imparidentia</taxon>
        <taxon>Neoheterodontei</taxon>
        <taxon>Myida</taxon>
        <taxon>Dreissenoidea</taxon>
        <taxon>Dreissenidae</taxon>
        <taxon>Dreissena</taxon>
    </lineage>
</organism>
<keyword evidence="3" id="KW-1185">Reference proteome</keyword>
<dbReference type="AlphaFoldDB" id="A0A9D4KCZ1"/>
<evidence type="ECO:0000256" key="1">
    <source>
        <dbReference type="SAM" id="MobiDB-lite"/>
    </source>
</evidence>
<reference evidence="2" key="1">
    <citation type="journal article" date="2019" name="bioRxiv">
        <title>The Genome of the Zebra Mussel, Dreissena polymorpha: A Resource for Invasive Species Research.</title>
        <authorList>
            <person name="McCartney M.A."/>
            <person name="Auch B."/>
            <person name="Kono T."/>
            <person name="Mallez S."/>
            <person name="Zhang Y."/>
            <person name="Obille A."/>
            <person name="Becker A."/>
            <person name="Abrahante J.E."/>
            <person name="Garbe J."/>
            <person name="Badalamenti J.P."/>
            <person name="Herman A."/>
            <person name="Mangelson H."/>
            <person name="Liachko I."/>
            <person name="Sullivan S."/>
            <person name="Sone E.D."/>
            <person name="Koren S."/>
            <person name="Silverstein K.A.T."/>
            <person name="Beckman K.B."/>
            <person name="Gohl D.M."/>
        </authorList>
    </citation>
    <scope>NUCLEOTIDE SEQUENCE</scope>
    <source>
        <strain evidence="2">Duluth1</strain>
        <tissue evidence="2">Whole animal</tissue>
    </source>
</reference>
<accession>A0A9D4KCZ1</accession>
<feature type="compositionally biased region" description="Basic and acidic residues" evidence="1">
    <location>
        <begin position="1"/>
        <end position="31"/>
    </location>
</feature>
<sequence length="63" mass="7123">MQNALIDHDDRRGDLVPGESRRGRNLKDTRNVHTRGHKTAIKKGKNVRNTLKHWVNSPAGCVP</sequence>
<feature type="region of interest" description="Disordered" evidence="1">
    <location>
        <begin position="1"/>
        <end position="39"/>
    </location>
</feature>
<reference evidence="2" key="2">
    <citation type="submission" date="2020-11" db="EMBL/GenBank/DDBJ databases">
        <authorList>
            <person name="McCartney M.A."/>
            <person name="Auch B."/>
            <person name="Kono T."/>
            <person name="Mallez S."/>
            <person name="Becker A."/>
            <person name="Gohl D.M."/>
            <person name="Silverstein K.A.T."/>
            <person name="Koren S."/>
            <person name="Bechman K.B."/>
            <person name="Herman A."/>
            <person name="Abrahante J.E."/>
            <person name="Garbe J."/>
        </authorList>
    </citation>
    <scope>NUCLEOTIDE SEQUENCE</scope>
    <source>
        <strain evidence="2">Duluth1</strain>
        <tissue evidence="2">Whole animal</tissue>
    </source>
</reference>